<dbReference type="EMBL" id="JAQOSK010000026">
    <property type="protein sequence ID" value="MDC2960823.1"/>
    <property type="molecule type" value="Genomic_DNA"/>
</dbReference>
<protein>
    <submittedName>
        <fullName evidence="1">Uncharacterized protein</fullName>
    </submittedName>
</protein>
<dbReference type="RefSeq" id="WP_200703493.1">
    <property type="nucleotide sequence ID" value="NZ_JAQOSK010000026.1"/>
</dbReference>
<sequence length="171" mass="18320">MWPFVLMGSAILVVVLGAVGAFEFMVHRMSDPATTIPVGLRIDGSRVSFKAPVCAGETVRTVEVYDSDSEDLLWRAQGPRTAGGRSGAVTLWAADDFRTARPKAPPGTLPKWLDVSVTYADGDGTGDVFEVRKVRAAGLPAGRYWTREGPMTAAEIDARLSCRGHRTGVPS</sequence>
<organism evidence="1 2">
    <name type="scientific">Streptomyces gilvifuscus</name>
    <dbReference type="NCBI Taxonomy" id="1550617"/>
    <lineage>
        <taxon>Bacteria</taxon>
        <taxon>Bacillati</taxon>
        <taxon>Actinomycetota</taxon>
        <taxon>Actinomycetes</taxon>
        <taxon>Kitasatosporales</taxon>
        <taxon>Streptomycetaceae</taxon>
        <taxon>Streptomyces</taxon>
    </lineage>
</organism>
<evidence type="ECO:0000313" key="2">
    <source>
        <dbReference type="Proteomes" id="UP001221328"/>
    </source>
</evidence>
<keyword evidence="2" id="KW-1185">Reference proteome</keyword>
<accession>A0ABT5G7H1</accession>
<reference evidence="1 2" key="1">
    <citation type="journal article" date="2015" name="Int. J. Syst. Evol. Microbiol.">
        <title>Streptomyces gilvifuscus sp. nov., an actinomycete that produces antibacterial compounds isolated from soil.</title>
        <authorList>
            <person name="Nguyen T.M."/>
            <person name="Kim J."/>
        </authorList>
    </citation>
    <scope>NUCLEOTIDE SEQUENCE [LARGE SCALE GENOMIC DNA]</scope>
    <source>
        <strain evidence="1 2">T113</strain>
    </source>
</reference>
<evidence type="ECO:0000313" key="1">
    <source>
        <dbReference type="EMBL" id="MDC2960823.1"/>
    </source>
</evidence>
<gene>
    <name evidence="1" type="ORF">PO587_41000</name>
</gene>
<comment type="caution">
    <text evidence="1">The sequence shown here is derived from an EMBL/GenBank/DDBJ whole genome shotgun (WGS) entry which is preliminary data.</text>
</comment>
<dbReference type="Proteomes" id="UP001221328">
    <property type="component" value="Unassembled WGS sequence"/>
</dbReference>
<proteinExistence type="predicted"/>
<name>A0ABT5G7H1_9ACTN</name>